<evidence type="ECO:0000313" key="3">
    <source>
        <dbReference type="Proteomes" id="UP000224974"/>
    </source>
</evidence>
<sequence length="70" mass="8192">MHDLKIKEWAKVRETSVEIAEAIFQIAGNDEVIAQQIWEEGNDEVLVIAFSKTDEDRLFWGEEMIERKNV</sequence>
<accession>A0A2C6DPP6</accession>
<dbReference type="EMBL" id="CAADJA010000002">
    <property type="protein sequence ID" value="VFS49567.1"/>
    <property type="molecule type" value="Genomic_DNA"/>
</dbReference>
<reference evidence="3" key="2">
    <citation type="submission" date="2017-09" db="EMBL/GenBank/DDBJ databases">
        <title>FDA dAtabase for Regulatory Grade micrObial Sequences (FDA-ARGOS): Supporting development and validation of Infectious Disease Dx tests.</title>
        <authorList>
            <person name="Minogue T."/>
            <person name="Wolcott M."/>
            <person name="Wasieloski L."/>
            <person name="Aguilar W."/>
            <person name="Moore D."/>
            <person name="Tallon L."/>
            <person name="Sadzewicz L."/>
            <person name="Ott S."/>
            <person name="Zhao X."/>
            <person name="Nagaraj S."/>
            <person name="Vavikolanu K."/>
            <person name="Aluvathingal J."/>
            <person name="Nadendla S."/>
            <person name="Sichtig H."/>
        </authorList>
    </citation>
    <scope>NUCLEOTIDE SEQUENCE [LARGE SCALE GENOMIC DNA]</scope>
    <source>
        <strain evidence="3">FDAARGOS_387</strain>
    </source>
</reference>
<evidence type="ECO:0000313" key="2">
    <source>
        <dbReference type="EMBL" id="VFS49567.1"/>
    </source>
</evidence>
<evidence type="ECO:0000313" key="1">
    <source>
        <dbReference type="EMBL" id="PHI30405.1"/>
    </source>
</evidence>
<dbReference type="Proteomes" id="UP000373449">
    <property type="component" value="Unassembled WGS sequence"/>
</dbReference>
<keyword evidence="3" id="KW-1185">Reference proteome</keyword>
<organism evidence="1 3">
    <name type="scientific">Budvicia aquatica</name>
    <dbReference type="NCBI Taxonomy" id="82979"/>
    <lineage>
        <taxon>Bacteria</taxon>
        <taxon>Pseudomonadati</taxon>
        <taxon>Pseudomonadota</taxon>
        <taxon>Gammaproteobacteria</taxon>
        <taxon>Enterobacterales</taxon>
        <taxon>Budviciaceae</taxon>
        <taxon>Budvicia</taxon>
    </lineage>
</organism>
<dbReference type="OrthoDB" id="6456234at2"/>
<reference evidence="2 4" key="3">
    <citation type="submission" date="2019-03" db="EMBL/GenBank/DDBJ databases">
        <authorList>
            <consortium name="Pathogen Informatics"/>
        </authorList>
    </citation>
    <scope>NUCLEOTIDE SEQUENCE [LARGE SCALE GENOMIC DNA]</scope>
    <source>
        <strain evidence="2 4">NCTC12282</strain>
    </source>
</reference>
<gene>
    <name evidence="2" type="primary">yccJ</name>
    <name evidence="1" type="ORF">CRN84_14190</name>
    <name evidence="2" type="ORF">NCTC12282_04012</name>
</gene>
<dbReference type="NCBIfam" id="NF007554">
    <property type="entry name" value="PRK10174.1"/>
    <property type="match status" value="1"/>
</dbReference>
<reference evidence="1" key="1">
    <citation type="submission" date="2017-09" db="EMBL/GenBank/DDBJ databases">
        <title>FDA dAtabase for Regulatory Grade micrObial Sequences (FDA-ARGOS): Supporting development and validation of Infectious Disease Dx tests.</title>
        <authorList>
            <person name="Minogue T."/>
            <person name="Wolcott M."/>
            <person name="Wasieloski L."/>
            <person name="Aguilar W."/>
            <person name="Moore D."/>
            <person name="Tallon L.J."/>
            <person name="Sadzewicz L."/>
            <person name="Ott S."/>
            <person name="Zhao X."/>
            <person name="Nagaraj S."/>
            <person name="Vavikolanu K."/>
            <person name="Aluvathingal J."/>
            <person name="Nadendla S."/>
            <person name="Sichtig H."/>
        </authorList>
    </citation>
    <scope>NUCLEOTIDE SEQUENCE</scope>
    <source>
        <strain evidence="1">FDAARGOS_387</strain>
    </source>
</reference>
<dbReference type="Pfam" id="PF13993">
    <property type="entry name" value="YccJ"/>
    <property type="match status" value="1"/>
</dbReference>
<dbReference type="Proteomes" id="UP000224974">
    <property type="component" value="Unassembled WGS sequence"/>
</dbReference>
<dbReference type="RefSeq" id="WP_029093652.1">
    <property type="nucleotide sequence ID" value="NZ_BRLG01000003.1"/>
</dbReference>
<dbReference type="InterPro" id="IPR025600">
    <property type="entry name" value="YccJ"/>
</dbReference>
<dbReference type="AlphaFoldDB" id="A0A2C6DPP6"/>
<dbReference type="STRING" id="1111728.GCA_000427805_04227"/>
<proteinExistence type="predicted"/>
<evidence type="ECO:0000313" key="4">
    <source>
        <dbReference type="Proteomes" id="UP000373449"/>
    </source>
</evidence>
<name>A0A2C6DPP6_9GAMM</name>
<protein>
    <recommendedName>
        <fullName evidence="5">YccJ-like protein</fullName>
    </recommendedName>
</protein>
<evidence type="ECO:0008006" key="5">
    <source>
        <dbReference type="Google" id="ProtNLM"/>
    </source>
</evidence>
<dbReference type="EMBL" id="PDDX01000001">
    <property type="protein sequence ID" value="PHI30405.1"/>
    <property type="molecule type" value="Genomic_DNA"/>
</dbReference>